<dbReference type="InterPro" id="IPR007259">
    <property type="entry name" value="GCP"/>
</dbReference>
<evidence type="ECO:0000259" key="6">
    <source>
        <dbReference type="Pfam" id="PF04130"/>
    </source>
</evidence>
<dbReference type="GO" id="GO:0043015">
    <property type="term" value="F:gamma-tubulin binding"/>
    <property type="evidence" value="ECO:0007669"/>
    <property type="project" value="InterPro"/>
</dbReference>
<keyword evidence="5" id="KW-0206">Cytoskeleton</keyword>
<reference evidence="8" key="1">
    <citation type="journal article" date="2015" name="PLoS Genet.">
        <title>Genome Sequence and Transcriptome Analyses of Chrysochromulina tobin: Metabolic Tools for Enhanced Algal Fitness in the Prominent Order Prymnesiales (Haptophyceae).</title>
        <authorList>
            <person name="Hovde B.T."/>
            <person name="Deodato C.R."/>
            <person name="Hunsperger H.M."/>
            <person name="Ryken S.A."/>
            <person name="Yost W."/>
            <person name="Jha R.K."/>
            <person name="Patterson J."/>
            <person name="Monnat R.J. Jr."/>
            <person name="Barlow S.B."/>
            <person name="Starkenburg S.R."/>
            <person name="Cattolico R.A."/>
        </authorList>
    </citation>
    <scope>NUCLEOTIDE SEQUENCE</scope>
    <source>
        <strain evidence="8">CCMP291</strain>
    </source>
</reference>
<dbReference type="GO" id="GO:0000278">
    <property type="term" value="P:mitotic cell cycle"/>
    <property type="evidence" value="ECO:0007669"/>
    <property type="project" value="TreeGrafter"/>
</dbReference>
<sequence length="327" mass="36545">MEHLAPSLSKPAQQLHRHHLVSLVEAAVRASHSSPTEAEPTLLLRHLDVSLNKGPKATGWDAFALDYRVGAPCDTIFSTSALASYRRLFTFLWQLKRVEHSLTAVWRKHCTASRLLSTLHRDPTIHGCYVLRNEMVHLIYNLQYYLMFEVIECESLVLHERLHAATDLDSLLAAHGQFLASLTQKAMLGAEDEPMHRALVSLFDAILAFARVQDQLYMSLLEQKAAAREHAAAIAVSAARGTFAVRGAVTPAQMGELVVEASFEEQLQLAAAEYRRRILALVSAVKRHSSYDLAFLLYRLDFNSYYEHASEAAEPRSEPLHEPAAPA</sequence>
<evidence type="ECO:0000256" key="5">
    <source>
        <dbReference type="ARBA" id="ARBA00023212"/>
    </source>
</evidence>
<evidence type="ECO:0000256" key="4">
    <source>
        <dbReference type="ARBA" id="ARBA00022701"/>
    </source>
</evidence>
<dbReference type="GO" id="GO:0007020">
    <property type="term" value="P:microtubule nucleation"/>
    <property type="evidence" value="ECO:0007669"/>
    <property type="project" value="InterPro"/>
</dbReference>
<comment type="subcellular location">
    <subcellularLocation>
        <location evidence="1">Cytoplasm</location>
        <location evidence="1">Cytoskeleton</location>
    </subcellularLocation>
</comment>
<dbReference type="GO" id="GO:0000922">
    <property type="term" value="C:spindle pole"/>
    <property type="evidence" value="ECO:0007669"/>
    <property type="project" value="InterPro"/>
</dbReference>
<dbReference type="AlphaFoldDB" id="A0A0M0JFM0"/>
<dbReference type="GO" id="GO:0051011">
    <property type="term" value="F:microtubule minus-end binding"/>
    <property type="evidence" value="ECO:0007669"/>
    <property type="project" value="TreeGrafter"/>
</dbReference>
<name>A0A0M0JFM0_9EUKA</name>
<dbReference type="Proteomes" id="UP000037460">
    <property type="component" value="Unassembled WGS sequence"/>
</dbReference>
<evidence type="ECO:0000256" key="2">
    <source>
        <dbReference type="ARBA" id="ARBA00010337"/>
    </source>
</evidence>
<dbReference type="PANTHER" id="PTHR19302:SF14">
    <property type="entry name" value="GAMMA-TUBULIN COMPLEX COMPONENT 3"/>
    <property type="match status" value="1"/>
</dbReference>
<protein>
    <submittedName>
        <fullName evidence="7">Gamma-tubulin complex component 3</fullName>
    </submittedName>
</protein>
<keyword evidence="3" id="KW-0963">Cytoplasm</keyword>
<dbReference type="GO" id="GO:0051321">
    <property type="term" value="P:meiotic cell cycle"/>
    <property type="evidence" value="ECO:0007669"/>
    <property type="project" value="TreeGrafter"/>
</dbReference>
<dbReference type="GO" id="GO:0005874">
    <property type="term" value="C:microtubule"/>
    <property type="evidence" value="ECO:0007669"/>
    <property type="project" value="UniProtKB-KW"/>
</dbReference>
<feature type="domain" description="Gamma tubulin complex component C-terminal" evidence="6">
    <location>
        <begin position="1"/>
        <end position="306"/>
    </location>
</feature>
<evidence type="ECO:0000256" key="1">
    <source>
        <dbReference type="ARBA" id="ARBA00004245"/>
    </source>
</evidence>
<dbReference type="InterPro" id="IPR040457">
    <property type="entry name" value="GCP_C"/>
</dbReference>
<dbReference type="GO" id="GO:0031122">
    <property type="term" value="P:cytoplasmic microtubule organization"/>
    <property type="evidence" value="ECO:0007669"/>
    <property type="project" value="TreeGrafter"/>
</dbReference>
<gene>
    <name evidence="7" type="ORF">Ctob_004007</name>
</gene>
<dbReference type="InterPro" id="IPR042241">
    <property type="entry name" value="GCP_C_sf"/>
</dbReference>
<keyword evidence="4" id="KW-0493">Microtubule</keyword>
<evidence type="ECO:0000313" key="7">
    <source>
        <dbReference type="EMBL" id="KOO25013.1"/>
    </source>
</evidence>
<evidence type="ECO:0000256" key="3">
    <source>
        <dbReference type="ARBA" id="ARBA00022490"/>
    </source>
</evidence>
<keyword evidence="8" id="KW-1185">Reference proteome</keyword>
<dbReference type="Pfam" id="PF04130">
    <property type="entry name" value="GCP_C_terminal"/>
    <property type="match status" value="1"/>
</dbReference>
<dbReference type="OrthoDB" id="5860513at2759"/>
<comment type="similarity">
    <text evidence="2">Belongs to the TUBGCP family.</text>
</comment>
<comment type="caution">
    <text evidence="7">The sequence shown here is derived from an EMBL/GenBank/DDBJ whole genome shotgun (WGS) entry which is preliminary data.</text>
</comment>
<dbReference type="GO" id="GO:0000930">
    <property type="term" value="C:gamma-tubulin complex"/>
    <property type="evidence" value="ECO:0007669"/>
    <property type="project" value="TreeGrafter"/>
</dbReference>
<proteinExistence type="inferred from homology"/>
<dbReference type="PANTHER" id="PTHR19302">
    <property type="entry name" value="GAMMA TUBULIN COMPLEX PROTEIN"/>
    <property type="match status" value="1"/>
</dbReference>
<dbReference type="GO" id="GO:0051225">
    <property type="term" value="P:spindle assembly"/>
    <property type="evidence" value="ECO:0007669"/>
    <property type="project" value="TreeGrafter"/>
</dbReference>
<evidence type="ECO:0000313" key="8">
    <source>
        <dbReference type="Proteomes" id="UP000037460"/>
    </source>
</evidence>
<dbReference type="EMBL" id="JWZX01003028">
    <property type="protein sequence ID" value="KOO25013.1"/>
    <property type="molecule type" value="Genomic_DNA"/>
</dbReference>
<dbReference type="Gene3D" id="1.20.120.1900">
    <property type="entry name" value="Gamma-tubulin complex, C-terminal domain"/>
    <property type="match status" value="1"/>
</dbReference>
<organism evidence="7 8">
    <name type="scientific">Chrysochromulina tobinii</name>
    <dbReference type="NCBI Taxonomy" id="1460289"/>
    <lineage>
        <taxon>Eukaryota</taxon>
        <taxon>Haptista</taxon>
        <taxon>Haptophyta</taxon>
        <taxon>Prymnesiophyceae</taxon>
        <taxon>Prymnesiales</taxon>
        <taxon>Chrysochromulinaceae</taxon>
        <taxon>Chrysochromulina</taxon>
    </lineage>
</organism>
<accession>A0A0M0JFM0</accession>